<name>A0ABS8H373_9SPHN</name>
<dbReference type="PANTHER" id="PTHR22617:SF43">
    <property type="entry name" value="PROTEIN PILI"/>
    <property type="match status" value="1"/>
</dbReference>
<reference evidence="2 3" key="1">
    <citation type="submission" date="2021-10" db="EMBL/GenBank/DDBJ databases">
        <title>The diversity and Nitrogen Metabolism of Culturable Nitrate-Utilizing Bacteria Within the Oxygen Minimum Zone of the Changjiang (Yangtze River)Estuary.</title>
        <authorList>
            <person name="Zhang D."/>
            <person name="Zheng J."/>
            <person name="Liu S."/>
            <person name="He W."/>
        </authorList>
    </citation>
    <scope>NUCLEOTIDE SEQUENCE [LARGE SCALE GENOMIC DNA]</scope>
    <source>
        <strain evidence="2 3">FXH275-2</strain>
    </source>
</reference>
<sequence>MDNLYLFAILAGTRVAVEASEVEAVVKLTDISPVPGMGAHVAGLSALRSRVLTIVDVAAIVHGLPTPSDRRGLAIIADISGHSYGLMLDSVLDICRVPEGAAPLRGQLDRSWSPYASAVVEYDGHPWLLVSLPAFIDGASAAQAA</sequence>
<gene>
    <name evidence="2" type="ORF">LL253_08580</name>
</gene>
<dbReference type="Gene3D" id="2.40.50.180">
    <property type="entry name" value="CheA-289, Domain 4"/>
    <property type="match status" value="1"/>
</dbReference>
<dbReference type="Gene3D" id="2.30.30.40">
    <property type="entry name" value="SH3 Domains"/>
    <property type="match status" value="1"/>
</dbReference>
<proteinExistence type="predicted"/>
<dbReference type="InterPro" id="IPR002545">
    <property type="entry name" value="CheW-lke_dom"/>
</dbReference>
<evidence type="ECO:0000313" key="2">
    <source>
        <dbReference type="EMBL" id="MCC4232746.1"/>
    </source>
</evidence>
<dbReference type="Proteomes" id="UP001198830">
    <property type="component" value="Unassembled WGS sequence"/>
</dbReference>
<comment type="caution">
    <text evidence="2">The sequence shown here is derived from an EMBL/GenBank/DDBJ whole genome shotgun (WGS) entry which is preliminary data.</text>
</comment>
<feature type="domain" description="CheW-like" evidence="1">
    <location>
        <begin position="1"/>
        <end position="141"/>
    </location>
</feature>
<dbReference type="InterPro" id="IPR036061">
    <property type="entry name" value="CheW-like_dom_sf"/>
</dbReference>
<keyword evidence="3" id="KW-1185">Reference proteome</keyword>
<dbReference type="EMBL" id="JAJGNP010000005">
    <property type="protein sequence ID" value="MCC4232746.1"/>
    <property type="molecule type" value="Genomic_DNA"/>
</dbReference>
<dbReference type="Pfam" id="PF01584">
    <property type="entry name" value="CheW"/>
    <property type="match status" value="1"/>
</dbReference>
<organism evidence="2 3">
    <name type="scientific">Sphingobium soli</name>
    <dbReference type="NCBI Taxonomy" id="1591116"/>
    <lineage>
        <taxon>Bacteria</taxon>
        <taxon>Pseudomonadati</taxon>
        <taxon>Pseudomonadota</taxon>
        <taxon>Alphaproteobacteria</taxon>
        <taxon>Sphingomonadales</taxon>
        <taxon>Sphingomonadaceae</taxon>
        <taxon>Sphingobium</taxon>
    </lineage>
</organism>
<dbReference type="SUPFAM" id="SSF50341">
    <property type="entry name" value="CheW-like"/>
    <property type="match status" value="1"/>
</dbReference>
<protein>
    <submittedName>
        <fullName evidence="2">CheW domain-containing protein</fullName>
    </submittedName>
</protein>
<dbReference type="RefSeq" id="WP_228226918.1">
    <property type="nucleotide sequence ID" value="NZ_JAJGNP010000005.1"/>
</dbReference>
<dbReference type="SMART" id="SM00260">
    <property type="entry name" value="CheW"/>
    <property type="match status" value="1"/>
</dbReference>
<dbReference type="PANTHER" id="PTHR22617">
    <property type="entry name" value="CHEMOTAXIS SENSOR HISTIDINE KINASE-RELATED"/>
    <property type="match status" value="1"/>
</dbReference>
<accession>A0ABS8H373</accession>
<dbReference type="PROSITE" id="PS50851">
    <property type="entry name" value="CHEW"/>
    <property type="match status" value="1"/>
</dbReference>
<dbReference type="InterPro" id="IPR039315">
    <property type="entry name" value="CheW"/>
</dbReference>
<evidence type="ECO:0000313" key="3">
    <source>
        <dbReference type="Proteomes" id="UP001198830"/>
    </source>
</evidence>
<evidence type="ECO:0000259" key="1">
    <source>
        <dbReference type="PROSITE" id="PS50851"/>
    </source>
</evidence>